<sequence length="128" mass="15063">MMEQLLESFDKQEAMEWGKLIQDVGENKGAIQLLIQSDNKKLLLADRCNAQSIRFEDLPQSLHKAKSKLTRLQNVVVCDKPNYNSLWRLLTLHDSAVIVILIDERWTPDWCWQFKHHIFLTHQCLDFS</sequence>
<comment type="caution">
    <text evidence="1">The sequence shown here is derived from an EMBL/GenBank/DDBJ whole genome shotgun (WGS) entry which is preliminary data.</text>
</comment>
<accession>A0A4Q0YVW4</accession>
<evidence type="ECO:0000313" key="2">
    <source>
        <dbReference type="Proteomes" id="UP000290287"/>
    </source>
</evidence>
<name>A0A4Q0YVW4_9GAMM</name>
<dbReference type="OrthoDB" id="5815706at2"/>
<dbReference type="AlphaFoldDB" id="A0A4Q0YVW4"/>
<reference evidence="1 2" key="1">
    <citation type="submission" date="2017-10" db="EMBL/GenBank/DDBJ databases">
        <title>Nyctiphanis sp. nov., isolated from the stomach of the euphausiid Nyctiphanes simplex (Hansen, 1911) in the Gulf of California.</title>
        <authorList>
            <person name="Gomez-Gil B."/>
            <person name="Aguilar-Mendez M."/>
            <person name="Lopez-Cortes A."/>
            <person name="Gomez-Gutierrez J."/>
            <person name="Roque A."/>
            <person name="Lang E."/>
            <person name="Gonzalez-Castillo A."/>
        </authorList>
    </citation>
    <scope>NUCLEOTIDE SEQUENCE [LARGE SCALE GENOMIC DNA]</scope>
    <source>
        <strain evidence="1 2">CAIM 600</strain>
    </source>
</reference>
<protein>
    <submittedName>
        <fullName evidence="1">Uncharacterized protein</fullName>
    </submittedName>
</protein>
<evidence type="ECO:0000313" key="1">
    <source>
        <dbReference type="EMBL" id="RXJ74955.1"/>
    </source>
</evidence>
<dbReference type="RefSeq" id="WP_129120841.1">
    <property type="nucleotide sequence ID" value="NZ_PEIB01000001.1"/>
</dbReference>
<dbReference type="Proteomes" id="UP000290287">
    <property type="component" value="Unassembled WGS sequence"/>
</dbReference>
<keyword evidence="2" id="KW-1185">Reference proteome</keyword>
<proteinExistence type="predicted"/>
<organism evidence="1 2">
    <name type="scientific">Veronia nyctiphanis</name>
    <dbReference type="NCBI Taxonomy" id="1278244"/>
    <lineage>
        <taxon>Bacteria</taxon>
        <taxon>Pseudomonadati</taxon>
        <taxon>Pseudomonadota</taxon>
        <taxon>Gammaproteobacteria</taxon>
        <taxon>Vibrionales</taxon>
        <taxon>Vibrionaceae</taxon>
        <taxon>Veronia</taxon>
    </lineage>
</organism>
<dbReference type="EMBL" id="PEIB01000001">
    <property type="protein sequence ID" value="RXJ74955.1"/>
    <property type="molecule type" value="Genomic_DNA"/>
</dbReference>
<gene>
    <name evidence="1" type="ORF">CS022_01895</name>
</gene>